<evidence type="ECO:0000313" key="10">
    <source>
        <dbReference type="Proteomes" id="UP000006327"/>
    </source>
</evidence>
<accession>K6YTL9</accession>
<dbReference type="AlphaFoldDB" id="K6YTL9"/>
<evidence type="ECO:0000256" key="4">
    <source>
        <dbReference type="ARBA" id="ARBA00023012"/>
    </source>
</evidence>
<dbReference type="SUPFAM" id="SSF52172">
    <property type="entry name" value="CheY-like"/>
    <property type="match status" value="1"/>
</dbReference>
<dbReference type="PROSITE" id="PS50109">
    <property type="entry name" value="HIS_KIN"/>
    <property type="match status" value="1"/>
</dbReference>
<dbReference type="SMART" id="SM00448">
    <property type="entry name" value="REC"/>
    <property type="match status" value="1"/>
</dbReference>
<dbReference type="SUPFAM" id="SSF55874">
    <property type="entry name" value="ATPase domain of HSP90 chaperone/DNA topoisomerase II/histidine kinase"/>
    <property type="match status" value="1"/>
</dbReference>
<dbReference type="InterPro" id="IPR036890">
    <property type="entry name" value="HATPase_C_sf"/>
</dbReference>
<keyword evidence="6" id="KW-0472">Membrane</keyword>
<keyword evidence="9" id="KW-0418">Kinase</keyword>
<feature type="domain" description="Histidine kinase" evidence="7">
    <location>
        <begin position="190"/>
        <end position="411"/>
    </location>
</feature>
<feature type="transmembrane region" description="Helical" evidence="6">
    <location>
        <begin position="134"/>
        <end position="156"/>
    </location>
</feature>
<feature type="domain" description="Response regulatory" evidence="8">
    <location>
        <begin position="432"/>
        <end position="546"/>
    </location>
</feature>
<dbReference type="InterPro" id="IPR001789">
    <property type="entry name" value="Sig_transdc_resp-reg_receiver"/>
</dbReference>
<feature type="transmembrane region" description="Helical" evidence="6">
    <location>
        <begin position="107"/>
        <end position="125"/>
    </location>
</feature>
<sequence length="551" mass="61183">MPNNSLKVEQQLRHAGFKVLLGFALLISAIIIFTKPNNALIAWVITCTWFTLSVVALFRPQYNLWCAKSWVLISVPLIPVLILFNGIVPATLISLATIFPVMLVKHYWRLFSVIIIACSTLLVPFSDVPYDNAIWLRLSISNAIVAMMVLTLVTYLERALVSSLDKTDELNKALISEREANQTQSKFLATMSHEIRTPMNGILGLLEIMLSTDVSKQQRSHLEKIKYSGDVLHRILNDILDFSKLTAGKLVIENIPISIHQLIIDTSAVFKTQAQGKGINLNFSVDQKIKQNLMGDPTRITQVINNLVNNAIKFTATGEVNISVTLTQQKDKVQTLEFCVSDTGIGISNDNISSIFSAFTQADDSTARIFGGTGLGLQIAKNLVEQMGGQIWVKSDEQVGSEFYFTLSLKGSSKLPINTKKIEHERPQFTGSVLVVEDNEINQVVAEQILLSYGLQVDLADDGQQCIEALEHVDYDLVLMDLHMPNIDGFEACSIIRKTNPNIPIVALTAAVLKDEVQKALDAGMNSHLAKPLDHVQLQKVLNRYLKTKQM</sequence>
<dbReference type="FunFam" id="3.30.565.10:FF:000010">
    <property type="entry name" value="Sensor histidine kinase RcsC"/>
    <property type="match status" value="1"/>
</dbReference>
<dbReference type="InterPro" id="IPR011006">
    <property type="entry name" value="CheY-like_superfamily"/>
</dbReference>
<dbReference type="Gene3D" id="3.40.50.2300">
    <property type="match status" value="1"/>
</dbReference>
<feature type="transmembrane region" description="Helical" evidence="6">
    <location>
        <begin position="70"/>
        <end position="101"/>
    </location>
</feature>
<keyword evidence="6" id="KW-0812">Transmembrane</keyword>
<name>K6YTL9_9ALTE</name>
<evidence type="ECO:0000256" key="2">
    <source>
        <dbReference type="ARBA" id="ARBA00012438"/>
    </source>
</evidence>
<feature type="modified residue" description="4-aspartylphosphate" evidence="5">
    <location>
        <position position="481"/>
    </location>
</feature>
<dbReference type="SMART" id="SM00388">
    <property type="entry name" value="HisKA"/>
    <property type="match status" value="1"/>
</dbReference>
<dbReference type="InterPro" id="IPR005467">
    <property type="entry name" value="His_kinase_dom"/>
</dbReference>
<dbReference type="PANTHER" id="PTHR45339:SF1">
    <property type="entry name" value="HYBRID SIGNAL TRANSDUCTION HISTIDINE KINASE J"/>
    <property type="match status" value="1"/>
</dbReference>
<dbReference type="CDD" id="cd00082">
    <property type="entry name" value="HisKA"/>
    <property type="match status" value="1"/>
</dbReference>
<dbReference type="PROSITE" id="PS50110">
    <property type="entry name" value="RESPONSE_REGULATORY"/>
    <property type="match status" value="1"/>
</dbReference>
<keyword evidence="10" id="KW-1185">Reference proteome</keyword>
<evidence type="ECO:0000259" key="7">
    <source>
        <dbReference type="PROSITE" id="PS50109"/>
    </source>
</evidence>
<dbReference type="CDD" id="cd16922">
    <property type="entry name" value="HATPase_EvgS-ArcB-TorS-like"/>
    <property type="match status" value="1"/>
</dbReference>
<dbReference type="Proteomes" id="UP000006327">
    <property type="component" value="Unassembled WGS sequence"/>
</dbReference>
<organism evidence="9 10">
    <name type="scientific">Paraglaciecola arctica BSs20135</name>
    <dbReference type="NCBI Taxonomy" id="493475"/>
    <lineage>
        <taxon>Bacteria</taxon>
        <taxon>Pseudomonadati</taxon>
        <taxon>Pseudomonadota</taxon>
        <taxon>Gammaproteobacteria</taxon>
        <taxon>Alteromonadales</taxon>
        <taxon>Alteromonadaceae</taxon>
        <taxon>Paraglaciecola</taxon>
    </lineage>
</organism>
<dbReference type="GO" id="GO:0000155">
    <property type="term" value="F:phosphorelay sensor kinase activity"/>
    <property type="evidence" value="ECO:0007669"/>
    <property type="project" value="InterPro"/>
</dbReference>
<evidence type="ECO:0000256" key="5">
    <source>
        <dbReference type="PROSITE-ProRule" id="PRU00169"/>
    </source>
</evidence>
<dbReference type="Pfam" id="PF00512">
    <property type="entry name" value="HisKA"/>
    <property type="match status" value="1"/>
</dbReference>
<dbReference type="Gene3D" id="3.30.565.10">
    <property type="entry name" value="Histidine kinase-like ATPase, C-terminal domain"/>
    <property type="match status" value="1"/>
</dbReference>
<dbReference type="SMART" id="SM00387">
    <property type="entry name" value="HATPase_c"/>
    <property type="match status" value="1"/>
</dbReference>
<feature type="transmembrane region" description="Helical" evidence="6">
    <location>
        <begin position="15"/>
        <end position="34"/>
    </location>
</feature>
<dbReference type="Pfam" id="PF00072">
    <property type="entry name" value="Response_reg"/>
    <property type="match status" value="1"/>
</dbReference>
<dbReference type="EC" id="2.7.13.3" evidence="2"/>
<dbReference type="STRING" id="493475.GARC_3095"/>
<evidence type="ECO:0000256" key="6">
    <source>
        <dbReference type="SAM" id="Phobius"/>
    </source>
</evidence>
<evidence type="ECO:0000256" key="1">
    <source>
        <dbReference type="ARBA" id="ARBA00000085"/>
    </source>
</evidence>
<evidence type="ECO:0000313" key="9">
    <source>
        <dbReference type="EMBL" id="GAC20058.1"/>
    </source>
</evidence>
<feature type="transmembrane region" description="Helical" evidence="6">
    <location>
        <begin position="40"/>
        <end position="58"/>
    </location>
</feature>
<dbReference type="eggNOG" id="COG0784">
    <property type="taxonomic scope" value="Bacteria"/>
</dbReference>
<dbReference type="PRINTS" id="PR00344">
    <property type="entry name" value="BCTRLSENSOR"/>
</dbReference>
<dbReference type="Pfam" id="PF02518">
    <property type="entry name" value="HATPase_c"/>
    <property type="match status" value="1"/>
</dbReference>
<keyword evidence="3 5" id="KW-0597">Phosphoprotein</keyword>
<dbReference type="SUPFAM" id="SSF47384">
    <property type="entry name" value="Homodimeric domain of signal transducing histidine kinase"/>
    <property type="match status" value="1"/>
</dbReference>
<comment type="caution">
    <text evidence="9">The sequence shown here is derived from an EMBL/GenBank/DDBJ whole genome shotgun (WGS) entry which is preliminary data.</text>
</comment>
<keyword evidence="4" id="KW-0902">Two-component regulatory system</keyword>
<gene>
    <name evidence="9" type="ORF">GARC_3095</name>
</gene>
<dbReference type="RefSeq" id="WP_007621599.1">
    <property type="nucleotide sequence ID" value="NZ_BAEO01000044.1"/>
</dbReference>
<dbReference type="InterPro" id="IPR003661">
    <property type="entry name" value="HisK_dim/P_dom"/>
</dbReference>
<dbReference type="CDD" id="cd17546">
    <property type="entry name" value="REC_hyHK_CKI1_RcsC-like"/>
    <property type="match status" value="1"/>
</dbReference>
<proteinExistence type="predicted"/>
<dbReference type="InterPro" id="IPR036097">
    <property type="entry name" value="HisK_dim/P_sf"/>
</dbReference>
<dbReference type="Gene3D" id="1.10.287.130">
    <property type="match status" value="1"/>
</dbReference>
<reference evidence="9 10" key="1">
    <citation type="journal article" date="2017" name="Antonie Van Leeuwenhoek">
        <title>Rhizobium rhizosphaerae sp. nov., a novel species isolated from rice rhizosphere.</title>
        <authorList>
            <person name="Zhao J.J."/>
            <person name="Zhang J."/>
            <person name="Zhang R.J."/>
            <person name="Zhang C.W."/>
            <person name="Yin H.Q."/>
            <person name="Zhang X.X."/>
        </authorList>
    </citation>
    <scope>NUCLEOTIDE SEQUENCE [LARGE SCALE GENOMIC DNA]</scope>
    <source>
        <strain evidence="9 10">BSs20135</strain>
    </source>
</reference>
<dbReference type="eggNOG" id="COG0642">
    <property type="taxonomic scope" value="Bacteria"/>
</dbReference>
<dbReference type="eggNOG" id="COG2205">
    <property type="taxonomic scope" value="Bacteria"/>
</dbReference>
<dbReference type="InterPro" id="IPR003594">
    <property type="entry name" value="HATPase_dom"/>
</dbReference>
<keyword evidence="9" id="KW-0808">Transferase</keyword>
<dbReference type="EMBL" id="BAEO01000044">
    <property type="protein sequence ID" value="GAC20058.1"/>
    <property type="molecule type" value="Genomic_DNA"/>
</dbReference>
<keyword evidence="6" id="KW-1133">Transmembrane helix</keyword>
<protein>
    <recommendedName>
        <fullName evidence="2">histidine kinase</fullName>
        <ecNumber evidence="2">2.7.13.3</ecNumber>
    </recommendedName>
</protein>
<dbReference type="InterPro" id="IPR004358">
    <property type="entry name" value="Sig_transdc_His_kin-like_C"/>
</dbReference>
<comment type="catalytic activity">
    <reaction evidence="1">
        <text>ATP + protein L-histidine = ADP + protein N-phospho-L-histidine.</text>
        <dbReference type="EC" id="2.7.13.3"/>
    </reaction>
</comment>
<evidence type="ECO:0000256" key="3">
    <source>
        <dbReference type="ARBA" id="ARBA00022553"/>
    </source>
</evidence>
<dbReference type="PANTHER" id="PTHR45339">
    <property type="entry name" value="HYBRID SIGNAL TRANSDUCTION HISTIDINE KINASE J"/>
    <property type="match status" value="1"/>
</dbReference>
<evidence type="ECO:0000259" key="8">
    <source>
        <dbReference type="PROSITE" id="PS50110"/>
    </source>
</evidence>